<dbReference type="Proteomes" id="UP000499080">
    <property type="component" value="Unassembled WGS sequence"/>
</dbReference>
<dbReference type="EMBL" id="BGPR01092181">
    <property type="protein sequence ID" value="GBM26234.1"/>
    <property type="molecule type" value="Genomic_DNA"/>
</dbReference>
<gene>
    <name evidence="1" type="ORF">AVEN_97931_1</name>
</gene>
<evidence type="ECO:0000313" key="1">
    <source>
        <dbReference type="EMBL" id="GBM26234.1"/>
    </source>
</evidence>
<sequence>MERRDATTLEAETPLLYEQELWRQSLEELCVRVEVTSASDSKIGAAFLIWAISNVAT</sequence>
<proteinExistence type="predicted"/>
<keyword evidence="2" id="KW-1185">Reference proteome</keyword>
<name>A0A4Y2EEH2_ARAVE</name>
<reference evidence="1 2" key="1">
    <citation type="journal article" date="2019" name="Sci. Rep.">
        <title>Orb-weaving spider Araneus ventricosus genome elucidates the spidroin gene catalogue.</title>
        <authorList>
            <person name="Kono N."/>
            <person name="Nakamura H."/>
            <person name="Ohtoshi R."/>
            <person name="Moran D.A.P."/>
            <person name="Shinohara A."/>
            <person name="Yoshida Y."/>
            <person name="Fujiwara M."/>
            <person name="Mori M."/>
            <person name="Tomita M."/>
            <person name="Arakawa K."/>
        </authorList>
    </citation>
    <scope>NUCLEOTIDE SEQUENCE [LARGE SCALE GENOMIC DNA]</scope>
</reference>
<protein>
    <submittedName>
        <fullName evidence="1">Uncharacterized protein</fullName>
    </submittedName>
</protein>
<feature type="non-terminal residue" evidence="1">
    <location>
        <position position="57"/>
    </location>
</feature>
<evidence type="ECO:0000313" key="2">
    <source>
        <dbReference type="Proteomes" id="UP000499080"/>
    </source>
</evidence>
<organism evidence="1 2">
    <name type="scientific">Araneus ventricosus</name>
    <name type="common">Orbweaver spider</name>
    <name type="synonym">Epeira ventricosa</name>
    <dbReference type="NCBI Taxonomy" id="182803"/>
    <lineage>
        <taxon>Eukaryota</taxon>
        <taxon>Metazoa</taxon>
        <taxon>Ecdysozoa</taxon>
        <taxon>Arthropoda</taxon>
        <taxon>Chelicerata</taxon>
        <taxon>Arachnida</taxon>
        <taxon>Araneae</taxon>
        <taxon>Araneomorphae</taxon>
        <taxon>Entelegynae</taxon>
        <taxon>Araneoidea</taxon>
        <taxon>Araneidae</taxon>
        <taxon>Araneus</taxon>
    </lineage>
</organism>
<accession>A0A4Y2EEH2</accession>
<comment type="caution">
    <text evidence="1">The sequence shown here is derived from an EMBL/GenBank/DDBJ whole genome shotgun (WGS) entry which is preliminary data.</text>
</comment>
<dbReference type="AlphaFoldDB" id="A0A4Y2EEH2"/>